<gene>
    <name evidence="1" type="ORF">EEDITHA_LOCUS15651</name>
</gene>
<accession>A0AAU9UVH9</accession>
<dbReference type="AlphaFoldDB" id="A0AAU9UVH9"/>
<evidence type="ECO:0000313" key="2">
    <source>
        <dbReference type="Proteomes" id="UP001153954"/>
    </source>
</evidence>
<keyword evidence="2" id="KW-1185">Reference proteome</keyword>
<dbReference type="Proteomes" id="UP001153954">
    <property type="component" value="Unassembled WGS sequence"/>
</dbReference>
<evidence type="ECO:0000313" key="1">
    <source>
        <dbReference type="EMBL" id="CAH2100835.1"/>
    </source>
</evidence>
<comment type="caution">
    <text evidence="1">The sequence shown here is derived from an EMBL/GenBank/DDBJ whole genome shotgun (WGS) entry which is preliminary data.</text>
</comment>
<protein>
    <submittedName>
        <fullName evidence="1">Uncharacterized protein</fullName>
    </submittedName>
</protein>
<reference evidence="1" key="1">
    <citation type="submission" date="2022-03" db="EMBL/GenBank/DDBJ databases">
        <authorList>
            <person name="Tunstrom K."/>
        </authorList>
    </citation>
    <scope>NUCLEOTIDE SEQUENCE</scope>
</reference>
<name>A0AAU9UVH9_EUPED</name>
<organism evidence="1 2">
    <name type="scientific">Euphydryas editha</name>
    <name type="common">Edith's checkerspot</name>
    <dbReference type="NCBI Taxonomy" id="104508"/>
    <lineage>
        <taxon>Eukaryota</taxon>
        <taxon>Metazoa</taxon>
        <taxon>Ecdysozoa</taxon>
        <taxon>Arthropoda</taxon>
        <taxon>Hexapoda</taxon>
        <taxon>Insecta</taxon>
        <taxon>Pterygota</taxon>
        <taxon>Neoptera</taxon>
        <taxon>Endopterygota</taxon>
        <taxon>Lepidoptera</taxon>
        <taxon>Glossata</taxon>
        <taxon>Ditrysia</taxon>
        <taxon>Papilionoidea</taxon>
        <taxon>Nymphalidae</taxon>
        <taxon>Nymphalinae</taxon>
        <taxon>Euphydryas</taxon>
    </lineage>
</organism>
<dbReference type="EMBL" id="CAKOGL010000023">
    <property type="protein sequence ID" value="CAH2100835.1"/>
    <property type="molecule type" value="Genomic_DNA"/>
</dbReference>
<proteinExistence type="predicted"/>
<sequence length="314" mass="34948">MGFREETEKLLVEDLKISKQDAILIIARREVEGLISYPNAKGKLMECIDAIENEFVEYQAAIDAMNDSRHIDIEARTDVTLGALTTMLDEQSTKFDEHAKNVEGKLQALQEQLAQHSGGVATLLRTYAAAAAAKPKGPGKPAAIHSIVVTSKEPTDSGEAVMGKIRDIVRAMESGIKVERIWKAKDQKVVMGFITEEERDKAKKKLAGERKGLAVEILKNRDPLEVLKGVSKDIGDEEVVRALRNQNGELFGGLDLEDDRLSIKYRKQTRSQYTTQVVLSTSPALWKRITEAGKVYEVHVQCSVTHNSEKIRDH</sequence>